<dbReference type="InterPro" id="IPR036322">
    <property type="entry name" value="WD40_repeat_dom_sf"/>
</dbReference>
<dbReference type="AlphaFoldDB" id="A0AAW1QW92"/>
<feature type="repeat" description="WD" evidence="4">
    <location>
        <begin position="327"/>
        <end position="353"/>
    </location>
</feature>
<evidence type="ECO:0000256" key="1">
    <source>
        <dbReference type="ARBA" id="ARBA00007625"/>
    </source>
</evidence>
<dbReference type="EMBL" id="JALJOS010000024">
    <property type="protein sequence ID" value="KAK9825523.1"/>
    <property type="molecule type" value="Genomic_DNA"/>
</dbReference>
<feature type="repeat" description="WD" evidence="4">
    <location>
        <begin position="193"/>
        <end position="234"/>
    </location>
</feature>
<comment type="caution">
    <text evidence="6">The sequence shown here is derived from an EMBL/GenBank/DDBJ whole genome shotgun (WGS) entry which is preliminary data.</text>
</comment>
<evidence type="ECO:0000256" key="3">
    <source>
        <dbReference type="ARBA" id="ARBA00022737"/>
    </source>
</evidence>
<evidence type="ECO:0000313" key="7">
    <source>
        <dbReference type="Proteomes" id="UP001438707"/>
    </source>
</evidence>
<dbReference type="Pfam" id="PF24796">
    <property type="entry name" value="WDR55"/>
    <property type="match status" value="1"/>
</dbReference>
<dbReference type="InterPro" id="IPR015943">
    <property type="entry name" value="WD40/YVTN_repeat-like_dom_sf"/>
</dbReference>
<comment type="similarity">
    <text evidence="1">Belongs to the WD repeat WDR55 family.</text>
</comment>
<evidence type="ECO:0000313" key="6">
    <source>
        <dbReference type="EMBL" id="KAK9825523.1"/>
    </source>
</evidence>
<dbReference type="PANTHER" id="PTHR44019">
    <property type="entry name" value="WD REPEAT-CONTAINING PROTEIN 55"/>
    <property type="match status" value="1"/>
</dbReference>
<sequence>MATRRPAGQPQQDKTDFKPLNHDDESFAPAQGRLGPSFWGHPGLILASAGLTGPELVMTEPTSTVSFESQPMDCVFSSRDSLLAVGLVSGGLRVYDCKQQQQPVKVAALKAHSGSCRAVCFDNIGTTVHTASAHGSLLSVDVATKRRKVQQKAAHPVGVCRLCTAAPNLIASGDDGGNVRIWDDRQNGACMSQNIHSEFVSDMAMHPREQCLMSVSGDGTLAVYDLRKNKLRGQSEPDEDEMGSVAVMRQGAKVVAGSQDGVLSIFSWGYFNDCSDRFPGHPASVDALISYDEDIVITGASDGIIRILNILPNKLVGIVGDHDEYPVERLALSSDKLTLASASHDDTVKLWDLAALQDDSSNDADAPAEDASDADSSEDAEALAAPAQKMHRAEKGAHKIPSRPKSQAADFFADLL</sequence>
<feature type="region of interest" description="Disordered" evidence="5">
    <location>
        <begin position="1"/>
        <end position="32"/>
    </location>
</feature>
<dbReference type="SUPFAM" id="SSF50978">
    <property type="entry name" value="WD40 repeat-like"/>
    <property type="match status" value="1"/>
</dbReference>
<evidence type="ECO:0000256" key="2">
    <source>
        <dbReference type="ARBA" id="ARBA00022574"/>
    </source>
</evidence>
<keyword evidence="2 4" id="KW-0853">WD repeat</keyword>
<dbReference type="Proteomes" id="UP001438707">
    <property type="component" value="Unassembled WGS sequence"/>
</dbReference>
<dbReference type="InterPro" id="IPR050505">
    <property type="entry name" value="WDR55/POC1"/>
</dbReference>
<dbReference type="SMART" id="SM00320">
    <property type="entry name" value="WD40"/>
    <property type="match status" value="7"/>
</dbReference>
<dbReference type="PROSITE" id="PS50082">
    <property type="entry name" value="WD_REPEATS_2"/>
    <property type="match status" value="2"/>
</dbReference>
<dbReference type="InterPro" id="IPR001680">
    <property type="entry name" value="WD40_rpt"/>
</dbReference>
<organism evidence="6 7">
    <name type="scientific">Apatococcus lobatus</name>
    <dbReference type="NCBI Taxonomy" id="904363"/>
    <lineage>
        <taxon>Eukaryota</taxon>
        <taxon>Viridiplantae</taxon>
        <taxon>Chlorophyta</taxon>
        <taxon>core chlorophytes</taxon>
        <taxon>Trebouxiophyceae</taxon>
        <taxon>Chlorellales</taxon>
        <taxon>Chlorellaceae</taxon>
        <taxon>Apatococcus</taxon>
    </lineage>
</organism>
<name>A0AAW1QW92_9CHLO</name>
<evidence type="ECO:0008006" key="8">
    <source>
        <dbReference type="Google" id="ProtNLM"/>
    </source>
</evidence>
<accession>A0AAW1QW92</accession>
<proteinExistence type="inferred from homology"/>
<evidence type="ECO:0000256" key="5">
    <source>
        <dbReference type="SAM" id="MobiDB-lite"/>
    </source>
</evidence>
<protein>
    <recommendedName>
        <fullName evidence="8">WD repeat-containing protein 55</fullName>
    </recommendedName>
</protein>
<gene>
    <name evidence="6" type="ORF">WJX74_004054</name>
</gene>
<dbReference type="Gene3D" id="2.130.10.10">
    <property type="entry name" value="YVTN repeat-like/Quinoprotein amine dehydrogenase"/>
    <property type="match status" value="2"/>
</dbReference>
<reference evidence="6 7" key="1">
    <citation type="journal article" date="2024" name="Nat. Commun.">
        <title>Phylogenomics reveals the evolutionary origins of lichenization in chlorophyte algae.</title>
        <authorList>
            <person name="Puginier C."/>
            <person name="Libourel C."/>
            <person name="Otte J."/>
            <person name="Skaloud P."/>
            <person name="Haon M."/>
            <person name="Grisel S."/>
            <person name="Petersen M."/>
            <person name="Berrin J.G."/>
            <person name="Delaux P.M."/>
            <person name="Dal Grande F."/>
            <person name="Keller J."/>
        </authorList>
    </citation>
    <scope>NUCLEOTIDE SEQUENCE [LARGE SCALE GENOMIC DNA]</scope>
    <source>
        <strain evidence="6 7">SAG 2145</strain>
    </source>
</reference>
<dbReference type="PROSITE" id="PS00678">
    <property type="entry name" value="WD_REPEATS_1"/>
    <property type="match status" value="1"/>
</dbReference>
<keyword evidence="3" id="KW-0677">Repeat</keyword>
<feature type="region of interest" description="Disordered" evidence="5">
    <location>
        <begin position="360"/>
        <end position="416"/>
    </location>
</feature>
<evidence type="ECO:0000256" key="4">
    <source>
        <dbReference type="PROSITE-ProRule" id="PRU00221"/>
    </source>
</evidence>
<dbReference type="PANTHER" id="PTHR44019:SF20">
    <property type="entry name" value="WD REPEAT-CONTAINING PROTEIN 55"/>
    <property type="match status" value="1"/>
</dbReference>
<dbReference type="InterPro" id="IPR019775">
    <property type="entry name" value="WD40_repeat_CS"/>
</dbReference>
<feature type="compositionally biased region" description="Basic and acidic residues" evidence="5">
    <location>
        <begin position="13"/>
        <end position="25"/>
    </location>
</feature>
<keyword evidence="7" id="KW-1185">Reference proteome</keyword>
<feature type="compositionally biased region" description="Acidic residues" evidence="5">
    <location>
        <begin position="360"/>
        <end position="381"/>
    </location>
</feature>